<dbReference type="WBParaSite" id="L893_g20575.t1">
    <property type="protein sequence ID" value="L893_g20575.t1"/>
    <property type="gene ID" value="L893_g20575"/>
</dbReference>
<accession>A0A1I7YWV6</accession>
<dbReference type="SUPFAM" id="SSF49265">
    <property type="entry name" value="Fibronectin type III"/>
    <property type="match status" value="1"/>
</dbReference>
<dbReference type="PROSITE" id="PS50853">
    <property type="entry name" value="FN3"/>
    <property type="match status" value="2"/>
</dbReference>
<name>A0A1I7YWV6_9BILA</name>
<evidence type="ECO:0000256" key="1">
    <source>
        <dbReference type="ARBA" id="ARBA00023319"/>
    </source>
</evidence>
<sequence length="191" mass="21419">MHDGGATVTGYKIEKRTTKKKTWETVIETQETKATVGGLVNTEAYHFRVFAKNEKGLSEEALTTEKEVKLPEKPKEEIPPAPEGPLTVSDITESTCKLTWKRPKAIPKSTLVSYNVEKRESKSTNWSSVIKTQETYANVGGLINTEAYHFRVSTETDKGTSTTFLETTTVVKMVKKTVKKKVEIRGRFGFL</sequence>
<proteinExistence type="predicted"/>
<dbReference type="Proteomes" id="UP000095287">
    <property type="component" value="Unplaced"/>
</dbReference>
<evidence type="ECO:0000259" key="2">
    <source>
        <dbReference type="PROSITE" id="PS50853"/>
    </source>
</evidence>
<evidence type="ECO:0000313" key="4">
    <source>
        <dbReference type="WBParaSite" id="L893_g20575.t1"/>
    </source>
</evidence>
<reference evidence="4" key="1">
    <citation type="submission" date="2016-11" db="UniProtKB">
        <authorList>
            <consortium name="WormBaseParasite"/>
        </authorList>
    </citation>
    <scope>IDENTIFICATION</scope>
</reference>
<evidence type="ECO:0000313" key="3">
    <source>
        <dbReference type="Proteomes" id="UP000095287"/>
    </source>
</evidence>
<feature type="domain" description="Fibronectin type-III" evidence="2">
    <location>
        <begin position="82"/>
        <end position="177"/>
    </location>
</feature>
<organism evidence="3 4">
    <name type="scientific">Steinernema glaseri</name>
    <dbReference type="NCBI Taxonomy" id="37863"/>
    <lineage>
        <taxon>Eukaryota</taxon>
        <taxon>Metazoa</taxon>
        <taxon>Ecdysozoa</taxon>
        <taxon>Nematoda</taxon>
        <taxon>Chromadorea</taxon>
        <taxon>Rhabditida</taxon>
        <taxon>Tylenchina</taxon>
        <taxon>Panagrolaimomorpha</taxon>
        <taxon>Strongyloidoidea</taxon>
        <taxon>Steinernematidae</taxon>
        <taxon>Steinernema</taxon>
    </lineage>
</organism>
<dbReference type="CDD" id="cd00063">
    <property type="entry name" value="FN3"/>
    <property type="match status" value="2"/>
</dbReference>
<dbReference type="PANTHER" id="PTHR14340">
    <property type="entry name" value="MICROFIBRIL-ASSOCIATED GLYCOPROTEIN 3"/>
    <property type="match status" value="1"/>
</dbReference>
<feature type="domain" description="Fibronectin type-III" evidence="2">
    <location>
        <begin position="1"/>
        <end position="73"/>
    </location>
</feature>
<keyword evidence="3" id="KW-1185">Reference proteome</keyword>
<dbReference type="InterPro" id="IPR036116">
    <property type="entry name" value="FN3_sf"/>
</dbReference>
<dbReference type="SMART" id="SM00060">
    <property type="entry name" value="FN3"/>
    <property type="match status" value="1"/>
</dbReference>
<dbReference type="AlphaFoldDB" id="A0A1I7YWV6"/>
<dbReference type="Gene3D" id="2.60.40.10">
    <property type="entry name" value="Immunoglobulins"/>
    <property type="match status" value="2"/>
</dbReference>
<dbReference type="Pfam" id="PF00041">
    <property type="entry name" value="fn3"/>
    <property type="match status" value="2"/>
</dbReference>
<dbReference type="PANTHER" id="PTHR14340:SF9">
    <property type="entry name" value="FIBRONECTIN TYPE-III DOMAIN-CONTAINING PROTEIN"/>
    <property type="match status" value="1"/>
</dbReference>
<dbReference type="InterPro" id="IPR003961">
    <property type="entry name" value="FN3_dom"/>
</dbReference>
<keyword evidence="1" id="KW-0393">Immunoglobulin domain</keyword>
<dbReference type="InterPro" id="IPR013783">
    <property type="entry name" value="Ig-like_fold"/>
</dbReference>
<protein>
    <submittedName>
        <fullName evidence="4">Fibronectin type-III domain-containing protein</fullName>
    </submittedName>
</protein>